<dbReference type="Pfam" id="PF01661">
    <property type="entry name" value="Macro"/>
    <property type="match status" value="1"/>
</dbReference>
<protein>
    <submittedName>
        <fullName evidence="3">O-acetyl-ADP-ribose deacetylase</fullName>
    </submittedName>
</protein>
<evidence type="ECO:0000256" key="1">
    <source>
        <dbReference type="SAM" id="Phobius"/>
    </source>
</evidence>
<comment type="caution">
    <text evidence="3">The sequence shown here is derived from an EMBL/GenBank/DDBJ whole genome shotgun (WGS) entry which is preliminary data.</text>
</comment>
<keyword evidence="1" id="KW-1133">Transmembrane helix</keyword>
<evidence type="ECO:0000259" key="2">
    <source>
        <dbReference type="Pfam" id="PF01661"/>
    </source>
</evidence>
<feature type="transmembrane region" description="Helical" evidence="1">
    <location>
        <begin position="56"/>
        <end position="73"/>
    </location>
</feature>
<gene>
    <name evidence="3" type="ORF">AKO1_012672</name>
</gene>
<dbReference type="Proteomes" id="UP001431209">
    <property type="component" value="Unassembled WGS sequence"/>
</dbReference>
<keyword evidence="4" id="KW-1185">Reference proteome</keyword>
<reference evidence="3 4" key="1">
    <citation type="submission" date="2024-03" db="EMBL/GenBank/DDBJ databases">
        <title>The Acrasis kona genome and developmental transcriptomes reveal deep origins of eukaryotic multicellular pathways.</title>
        <authorList>
            <person name="Sheikh S."/>
            <person name="Fu C.-J."/>
            <person name="Brown M.W."/>
            <person name="Baldauf S.L."/>
        </authorList>
    </citation>
    <scope>NUCLEOTIDE SEQUENCE [LARGE SCALE GENOMIC DNA]</scope>
    <source>
        <strain evidence="3 4">ATCC MYA-3509</strain>
    </source>
</reference>
<dbReference type="EMBL" id="JAOPGA020000762">
    <property type="protein sequence ID" value="KAL0481419.1"/>
    <property type="molecule type" value="Genomic_DNA"/>
</dbReference>
<name>A0AAW2YWF9_9EUKA</name>
<organism evidence="3 4">
    <name type="scientific">Acrasis kona</name>
    <dbReference type="NCBI Taxonomy" id="1008807"/>
    <lineage>
        <taxon>Eukaryota</taxon>
        <taxon>Discoba</taxon>
        <taxon>Heterolobosea</taxon>
        <taxon>Tetramitia</taxon>
        <taxon>Eutetramitia</taxon>
        <taxon>Acrasidae</taxon>
        <taxon>Acrasis</taxon>
    </lineage>
</organism>
<keyword evidence="1" id="KW-0812">Transmembrane</keyword>
<feature type="domain" description="Macro" evidence="2">
    <location>
        <begin position="252"/>
        <end position="326"/>
    </location>
</feature>
<keyword evidence="1" id="KW-0472">Membrane</keyword>
<sequence>MLSPHTYRSSSIRKLLLTSANTTFKYSTKKERVSPTSPDFFMSEEERKRWRSRRKIFYSACAFGAIFTGYFIYKENENKDVSFGSRREDLKQTSSLGQPREIYKEFGEALVHRNHVIMGGSRLLNLDLCEGDLTRERSDAVVVSVPLSYLALGREVPVADKPLVVDESKLSSTLENVAARSRTPLKKMPVEEDNSSVMSSLVTNIKKLTTDTNEKESAVDPLLALNNVPTNITSSVTPYFNPFNPKYFHDQQMKDRVKKYGPLQPGDVFVVDAGSNYNCRKIVYVVPPEWTGGKNTTKEKYLLAELYKKIMMVADQNKFSSITFSTVAPKYPPHISAFIFFNTASNYSKIRDLDRIESAMTNIRMMATNDVLEPFCKEFDKRRRLGLYV</sequence>
<dbReference type="Gene3D" id="3.40.220.10">
    <property type="entry name" value="Leucine Aminopeptidase, subunit E, domain 1"/>
    <property type="match status" value="1"/>
</dbReference>
<accession>A0AAW2YWF9</accession>
<evidence type="ECO:0000313" key="3">
    <source>
        <dbReference type="EMBL" id="KAL0481419.1"/>
    </source>
</evidence>
<dbReference type="InterPro" id="IPR002589">
    <property type="entry name" value="Macro_dom"/>
</dbReference>
<dbReference type="AlphaFoldDB" id="A0AAW2YWF9"/>
<dbReference type="InterPro" id="IPR043472">
    <property type="entry name" value="Macro_dom-like"/>
</dbReference>
<proteinExistence type="predicted"/>
<evidence type="ECO:0000313" key="4">
    <source>
        <dbReference type="Proteomes" id="UP001431209"/>
    </source>
</evidence>
<dbReference type="SUPFAM" id="SSF52949">
    <property type="entry name" value="Macro domain-like"/>
    <property type="match status" value="1"/>
</dbReference>